<evidence type="ECO:0000259" key="4">
    <source>
        <dbReference type="PROSITE" id="PS50093"/>
    </source>
</evidence>
<dbReference type="AlphaFoldDB" id="A0A6G6GM90"/>
<dbReference type="PANTHER" id="PTHR48081:SF13">
    <property type="entry name" value="ALPHA_BETA HYDROLASE"/>
    <property type="match status" value="1"/>
</dbReference>
<dbReference type="SUPFAM" id="SSF49299">
    <property type="entry name" value="PKD domain"/>
    <property type="match status" value="1"/>
</dbReference>
<dbReference type="NCBIfam" id="TIGR04183">
    <property type="entry name" value="Por_Secre_tail"/>
    <property type="match status" value="1"/>
</dbReference>
<dbReference type="InterPro" id="IPR035986">
    <property type="entry name" value="PKD_dom_sf"/>
</dbReference>
<evidence type="ECO:0000313" key="6">
    <source>
        <dbReference type="Proteomes" id="UP000505306"/>
    </source>
</evidence>
<dbReference type="RefSeq" id="WP_164678840.1">
    <property type="nucleotide sequence ID" value="NZ_CP049057.1"/>
</dbReference>
<keyword evidence="6" id="KW-1185">Reference proteome</keyword>
<dbReference type="SMART" id="SM00089">
    <property type="entry name" value="PKD"/>
    <property type="match status" value="1"/>
</dbReference>
<dbReference type="Pfam" id="PF18911">
    <property type="entry name" value="PKD_4"/>
    <property type="match status" value="1"/>
</dbReference>
<dbReference type="Gene3D" id="3.40.50.1820">
    <property type="entry name" value="alpha/beta hydrolase"/>
    <property type="match status" value="1"/>
</dbReference>
<dbReference type="InterPro" id="IPR000601">
    <property type="entry name" value="PKD_dom"/>
</dbReference>
<dbReference type="PANTHER" id="PTHR48081">
    <property type="entry name" value="AB HYDROLASE SUPERFAMILY PROTEIN C4A8.06C"/>
    <property type="match status" value="1"/>
</dbReference>
<feature type="chain" id="PRO_5026061817" evidence="3">
    <location>
        <begin position="19"/>
        <end position="493"/>
    </location>
</feature>
<reference evidence="5 6" key="1">
    <citation type="submission" date="2020-02" db="EMBL/GenBank/DDBJ databases">
        <title>Complete genome sequence of Flavobacteriaceae bacterium.</title>
        <authorList>
            <person name="Kim S.-J."/>
            <person name="Kim Y.-S."/>
            <person name="Kim K.-H."/>
        </authorList>
    </citation>
    <scope>NUCLEOTIDE SEQUENCE [LARGE SCALE GENOMIC DNA]</scope>
    <source>
        <strain evidence="5 6">RR4-40</strain>
    </source>
</reference>
<feature type="signal peptide" evidence="3">
    <location>
        <begin position="1"/>
        <end position="18"/>
    </location>
</feature>
<dbReference type="SUPFAM" id="SSF53474">
    <property type="entry name" value="alpha/beta-Hydrolases"/>
    <property type="match status" value="1"/>
</dbReference>
<dbReference type="KEGG" id="mgel:G5B37_04310"/>
<evidence type="ECO:0000256" key="3">
    <source>
        <dbReference type="SAM" id="SignalP"/>
    </source>
</evidence>
<dbReference type="EMBL" id="CP049057">
    <property type="protein sequence ID" value="QIE58811.1"/>
    <property type="molecule type" value="Genomic_DNA"/>
</dbReference>
<dbReference type="CDD" id="cd00146">
    <property type="entry name" value="PKD"/>
    <property type="match status" value="1"/>
</dbReference>
<dbReference type="InterPro" id="IPR029058">
    <property type="entry name" value="AB_hydrolase_fold"/>
</dbReference>
<dbReference type="Pfam" id="PF18962">
    <property type="entry name" value="Por_Secre_tail"/>
    <property type="match status" value="1"/>
</dbReference>
<protein>
    <submittedName>
        <fullName evidence="5">T9SS type A sorting domain-containing protein</fullName>
    </submittedName>
</protein>
<dbReference type="InterPro" id="IPR013783">
    <property type="entry name" value="Ig-like_fold"/>
</dbReference>
<proteinExistence type="predicted"/>
<name>A0A6G6GM90_9FLAO</name>
<sequence>MKKLLFFLFVFVSILGNAQEYRYTNTLFPSAEKVADIVYGNAPAINFPYHDESNTTNADLVMDLYLPEGDDFELRPAVIFAHSGGFLNGNRNHEDMVAFCDSLARKGYVTATIDYRKSFYVLSNVPMHGTRAVYRAIQDGRAAVRYLRANAATYGIDPTKVYMGGSSAGAFIVLHDAYMNDPDEKPSETEAVSYNNAIFPFFHTGPDMGPVDVGLNLGENGQPDGILALWGAVQTPDLIKANDTTPIFMAHGTEDATVAFEVGPPFGFPPFPDVYGSNPINDKLETLNFTNKETYFVTGEGHEFHGTDNGNWPGTPNAFWDEIVNKSVNFLWLQHKPIADFISDTPGSLDVTFTDTSDGALAWWWDFGDGSTSTLQNPVHTYAADGTYNVKLYIENDIKSWDEISYEVTVEQVLGVSNLAEISFQVYPNPTQGTLFVKSNATINSIALYNTLGQLVFESKSSASIDISAVSEGIYYLQATGDFGTQQKKIIKK</sequence>
<evidence type="ECO:0000313" key="5">
    <source>
        <dbReference type="EMBL" id="QIE58811.1"/>
    </source>
</evidence>
<dbReference type="PROSITE" id="PS50093">
    <property type="entry name" value="PKD"/>
    <property type="match status" value="1"/>
</dbReference>
<evidence type="ECO:0000256" key="1">
    <source>
        <dbReference type="ARBA" id="ARBA00022729"/>
    </source>
</evidence>
<dbReference type="InterPro" id="IPR050300">
    <property type="entry name" value="GDXG_lipolytic_enzyme"/>
</dbReference>
<organism evidence="5 6">
    <name type="scientific">Rasiella rasia</name>
    <dbReference type="NCBI Taxonomy" id="2744027"/>
    <lineage>
        <taxon>Bacteria</taxon>
        <taxon>Pseudomonadati</taxon>
        <taxon>Bacteroidota</taxon>
        <taxon>Flavobacteriia</taxon>
        <taxon>Flavobacteriales</taxon>
        <taxon>Flavobacteriaceae</taxon>
        <taxon>Rasiella</taxon>
    </lineage>
</organism>
<keyword evidence="1 3" id="KW-0732">Signal</keyword>
<feature type="domain" description="PKD" evidence="4">
    <location>
        <begin position="354"/>
        <end position="417"/>
    </location>
</feature>
<dbReference type="Proteomes" id="UP000505306">
    <property type="component" value="Chromosome"/>
</dbReference>
<dbReference type="InterPro" id="IPR026444">
    <property type="entry name" value="Secre_tail"/>
</dbReference>
<keyword evidence="2" id="KW-0378">Hydrolase</keyword>
<evidence type="ECO:0000256" key="2">
    <source>
        <dbReference type="ARBA" id="ARBA00022801"/>
    </source>
</evidence>
<dbReference type="GO" id="GO:0016787">
    <property type="term" value="F:hydrolase activity"/>
    <property type="evidence" value="ECO:0007669"/>
    <property type="project" value="UniProtKB-KW"/>
</dbReference>
<dbReference type="Gene3D" id="2.60.40.10">
    <property type="entry name" value="Immunoglobulins"/>
    <property type="match status" value="1"/>
</dbReference>
<gene>
    <name evidence="5" type="ORF">G5B37_04310</name>
</gene>
<accession>A0A6G6GM90</accession>
<dbReference type="InterPro" id="IPR022409">
    <property type="entry name" value="PKD/Chitinase_dom"/>
</dbReference>
<dbReference type="Pfam" id="PF20434">
    <property type="entry name" value="BD-FAE"/>
    <property type="match status" value="1"/>
</dbReference>
<dbReference type="InterPro" id="IPR049492">
    <property type="entry name" value="BD-FAE-like_dom"/>
</dbReference>